<name>A0A4C1YNG6_EUMVA</name>
<dbReference type="Proteomes" id="UP000299102">
    <property type="component" value="Unassembled WGS sequence"/>
</dbReference>
<comment type="caution">
    <text evidence="2">The sequence shown here is derived from an EMBL/GenBank/DDBJ whole genome shotgun (WGS) entry which is preliminary data.</text>
</comment>
<dbReference type="AlphaFoldDB" id="A0A4C1YNG6"/>
<evidence type="ECO:0000256" key="1">
    <source>
        <dbReference type="SAM" id="MobiDB-lite"/>
    </source>
</evidence>
<evidence type="ECO:0000313" key="2">
    <source>
        <dbReference type="EMBL" id="GBP75895.1"/>
    </source>
</evidence>
<reference evidence="2 3" key="1">
    <citation type="journal article" date="2019" name="Commun. Biol.">
        <title>The bagworm genome reveals a unique fibroin gene that provides high tensile strength.</title>
        <authorList>
            <person name="Kono N."/>
            <person name="Nakamura H."/>
            <person name="Ohtoshi R."/>
            <person name="Tomita M."/>
            <person name="Numata K."/>
            <person name="Arakawa K."/>
        </authorList>
    </citation>
    <scope>NUCLEOTIDE SEQUENCE [LARGE SCALE GENOMIC DNA]</scope>
</reference>
<proteinExistence type="predicted"/>
<organism evidence="2 3">
    <name type="scientific">Eumeta variegata</name>
    <name type="common">Bagworm moth</name>
    <name type="synonym">Eumeta japonica</name>
    <dbReference type="NCBI Taxonomy" id="151549"/>
    <lineage>
        <taxon>Eukaryota</taxon>
        <taxon>Metazoa</taxon>
        <taxon>Ecdysozoa</taxon>
        <taxon>Arthropoda</taxon>
        <taxon>Hexapoda</taxon>
        <taxon>Insecta</taxon>
        <taxon>Pterygota</taxon>
        <taxon>Neoptera</taxon>
        <taxon>Endopterygota</taxon>
        <taxon>Lepidoptera</taxon>
        <taxon>Glossata</taxon>
        <taxon>Ditrysia</taxon>
        <taxon>Tineoidea</taxon>
        <taxon>Psychidae</taxon>
        <taxon>Oiketicinae</taxon>
        <taxon>Eumeta</taxon>
    </lineage>
</organism>
<protein>
    <submittedName>
        <fullName evidence="2">Uncharacterized protein</fullName>
    </submittedName>
</protein>
<dbReference type="EMBL" id="BGZK01001266">
    <property type="protein sequence ID" value="GBP75895.1"/>
    <property type="molecule type" value="Genomic_DNA"/>
</dbReference>
<evidence type="ECO:0000313" key="3">
    <source>
        <dbReference type="Proteomes" id="UP000299102"/>
    </source>
</evidence>
<feature type="compositionally biased region" description="Polar residues" evidence="1">
    <location>
        <begin position="32"/>
        <end position="47"/>
    </location>
</feature>
<feature type="region of interest" description="Disordered" evidence="1">
    <location>
        <begin position="32"/>
        <end position="56"/>
    </location>
</feature>
<keyword evidence="3" id="KW-1185">Reference proteome</keyword>
<sequence length="120" mass="14138">MLVFRSRRTKKTRATYEPMFNLDERNTILMTTGLNGPTRSQRASQGSVPGPSTKRDYKFHLVDPKLQGLKRYRRARNKAPPFRRIREFGGVRVRKIFHLILKRHRRQLKASIDEARCSNT</sequence>
<accession>A0A4C1YNG6</accession>
<gene>
    <name evidence="2" type="ORF">EVAR_11007_1</name>
</gene>